<dbReference type="AlphaFoldDB" id="A0A645D4E8"/>
<name>A0A645D4E8_9ZZZZ</name>
<organism evidence="1">
    <name type="scientific">bioreactor metagenome</name>
    <dbReference type="NCBI Taxonomy" id="1076179"/>
    <lineage>
        <taxon>unclassified sequences</taxon>
        <taxon>metagenomes</taxon>
        <taxon>ecological metagenomes</taxon>
    </lineage>
</organism>
<proteinExistence type="predicted"/>
<sequence length="214" mass="24291">MNSKCAWWLAPVAGLAAAAFTPVVLRAPKPAMNLPRDVRDLHEALEDCLESRLDGWELVDFATRLVNEKFTRYSVWHLWENSGLAFKNSRGFSEQYNLGLARVLSGLGYDVQAVHARHVHFDPERPGTESWRNGHTWLRVSYRGETLDVCASRAGHRAGKVSFMPLSDPRPVHFWTGGLIRLGLAGPVTYEVWKSWLSGRPVPRWVFRGFHDRG</sequence>
<dbReference type="EMBL" id="VSSQ01032623">
    <property type="protein sequence ID" value="MPM83938.1"/>
    <property type="molecule type" value="Genomic_DNA"/>
</dbReference>
<comment type="caution">
    <text evidence="1">The sequence shown here is derived from an EMBL/GenBank/DDBJ whole genome shotgun (WGS) entry which is preliminary data.</text>
</comment>
<accession>A0A645D4E8</accession>
<evidence type="ECO:0000313" key="1">
    <source>
        <dbReference type="EMBL" id="MPM83938.1"/>
    </source>
</evidence>
<reference evidence="1" key="1">
    <citation type="submission" date="2019-08" db="EMBL/GenBank/DDBJ databases">
        <authorList>
            <person name="Kucharzyk K."/>
            <person name="Murdoch R.W."/>
            <person name="Higgins S."/>
            <person name="Loffler F."/>
        </authorList>
    </citation>
    <scope>NUCLEOTIDE SEQUENCE</scope>
</reference>
<protein>
    <recommendedName>
        <fullName evidence="2">Transglutaminase-like domain-containing protein</fullName>
    </recommendedName>
</protein>
<gene>
    <name evidence="1" type="ORF">SDC9_131008</name>
</gene>
<evidence type="ECO:0008006" key="2">
    <source>
        <dbReference type="Google" id="ProtNLM"/>
    </source>
</evidence>